<dbReference type="PIRSF" id="PIRSF029745">
    <property type="entry name" value="FhaC"/>
    <property type="match status" value="1"/>
</dbReference>
<evidence type="ECO:0000256" key="2">
    <source>
        <dbReference type="ARBA" id="ARBA00022692"/>
    </source>
</evidence>
<dbReference type="Pfam" id="PF08479">
    <property type="entry name" value="POTRA_2"/>
    <property type="match status" value="1"/>
</dbReference>
<evidence type="ECO:0000259" key="8">
    <source>
        <dbReference type="Pfam" id="PF17287"/>
    </source>
</evidence>
<dbReference type="InterPro" id="IPR013686">
    <property type="entry name" value="Polypept-transport_assoc_ShlB"/>
</dbReference>
<evidence type="ECO:0000313" key="10">
    <source>
        <dbReference type="Proteomes" id="UP000292120"/>
    </source>
</evidence>
<proteinExistence type="predicted"/>
<dbReference type="Pfam" id="PF03865">
    <property type="entry name" value="ShlB"/>
    <property type="match status" value="1"/>
</dbReference>
<comment type="caution">
    <text evidence="9">The sequence shown here is derived from an EMBL/GenBank/DDBJ whole genome shotgun (WGS) entry which is preliminary data.</text>
</comment>
<feature type="region of interest" description="Disordered" evidence="4">
    <location>
        <begin position="31"/>
        <end position="69"/>
    </location>
</feature>
<evidence type="ECO:0000259" key="7">
    <source>
        <dbReference type="Pfam" id="PF08479"/>
    </source>
</evidence>
<feature type="compositionally biased region" description="Pro residues" evidence="4">
    <location>
        <begin position="52"/>
        <end position="69"/>
    </location>
</feature>
<protein>
    <submittedName>
        <fullName evidence="9">ShlB/FhaC/HecB family hemolysin secretion/activation protein</fullName>
    </submittedName>
</protein>
<reference evidence="9 10" key="1">
    <citation type="submission" date="2019-02" db="EMBL/GenBank/DDBJ databases">
        <title>Aquabacterium sp. strain KMB7.</title>
        <authorList>
            <person name="Chen W.-M."/>
        </authorList>
    </citation>
    <scope>NUCLEOTIDE SEQUENCE [LARGE SCALE GENOMIC DNA]</scope>
    <source>
        <strain evidence="9 10">KMB7</strain>
    </source>
</reference>
<dbReference type="GO" id="GO:0008320">
    <property type="term" value="F:protein transmembrane transporter activity"/>
    <property type="evidence" value="ECO:0007669"/>
    <property type="project" value="TreeGrafter"/>
</dbReference>
<dbReference type="InterPro" id="IPR027282">
    <property type="entry name" value="TPS"/>
</dbReference>
<dbReference type="Proteomes" id="UP000292120">
    <property type="component" value="Unassembled WGS sequence"/>
</dbReference>
<feature type="domain" description="ShlB POTRA" evidence="8">
    <location>
        <begin position="153"/>
        <end position="203"/>
    </location>
</feature>
<dbReference type="GO" id="GO:0046819">
    <property type="term" value="P:protein secretion by the type V secretion system"/>
    <property type="evidence" value="ECO:0007669"/>
    <property type="project" value="TreeGrafter"/>
</dbReference>
<dbReference type="Pfam" id="PF17287">
    <property type="entry name" value="POTRA_3"/>
    <property type="match status" value="1"/>
</dbReference>
<dbReference type="GO" id="GO:0098046">
    <property type="term" value="C:type V protein secretion system complex"/>
    <property type="evidence" value="ECO:0007669"/>
    <property type="project" value="TreeGrafter"/>
</dbReference>
<dbReference type="PANTHER" id="PTHR34597:SF3">
    <property type="entry name" value="OUTER MEMBRANE TRANSPORTER CDIB"/>
    <property type="match status" value="1"/>
</dbReference>
<evidence type="ECO:0000256" key="5">
    <source>
        <dbReference type="SAM" id="SignalP"/>
    </source>
</evidence>
<dbReference type="Gene3D" id="2.40.160.50">
    <property type="entry name" value="membrane protein fhac: a member of the omp85/tpsb transporter family"/>
    <property type="match status" value="1"/>
</dbReference>
<dbReference type="RefSeq" id="WP_130968678.1">
    <property type="nucleotide sequence ID" value="NZ_SIXI01000005.1"/>
</dbReference>
<accession>A0A4Q9GYS0</accession>
<keyword evidence="5" id="KW-0732">Signal</keyword>
<dbReference type="AlphaFoldDB" id="A0A4Q9GYS0"/>
<evidence type="ECO:0000259" key="6">
    <source>
        <dbReference type="Pfam" id="PF03865"/>
    </source>
</evidence>
<dbReference type="OrthoDB" id="290122at2"/>
<keyword evidence="1" id="KW-1134">Transmembrane beta strand</keyword>
<dbReference type="Gene3D" id="3.10.20.310">
    <property type="entry name" value="membrane protein fhac"/>
    <property type="match status" value="1"/>
</dbReference>
<dbReference type="EMBL" id="SIXI01000005">
    <property type="protein sequence ID" value="TBO29383.1"/>
    <property type="molecule type" value="Genomic_DNA"/>
</dbReference>
<dbReference type="PANTHER" id="PTHR34597">
    <property type="entry name" value="SLR1661 PROTEIN"/>
    <property type="match status" value="1"/>
</dbReference>
<feature type="compositionally biased region" description="Low complexity" evidence="4">
    <location>
        <begin position="31"/>
        <end position="42"/>
    </location>
</feature>
<evidence type="ECO:0000313" key="9">
    <source>
        <dbReference type="EMBL" id="TBO29383.1"/>
    </source>
</evidence>
<evidence type="ECO:0000256" key="1">
    <source>
        <dbReference type="ARBA" id="ARBA00022452"/>
    </source>
</evidence>
<keyword evidence="10" id="KW-1185">Reference proteome</keyword>
<keyword evidence="1" id="KW-0472">Membrane</keyword>
<keyword evidence="2" id="KW-0812">Transmembrane</keyword>
<feature type="signal peptide" evidence="5">
    <location>
        <begin position="1"/>
        <end position="19"/>
    </location>
</feature>
<dbReference type="InterPro" id="IPR035251">
    <property type="entry name" value="ShlB_POTRA"/>
</dbReference>
<evidence type="ECO:0000256" key="4">
    <source>
        <dbReference type="SAM" id="MobiDB-lite"/>
    </source>
</evidence>
<organism evidence="9 10">
    <name type="scientific">Aquabacterium lacunae</name>
    <dbReference type="NCBI Taxonomy" id="2528630"/>
    <lineage>
        <taxon>Bacteria</taxon>
        <taxon>Pseudomonadati</taxon>
        <taxon>Pseudomonadota</taxon>
        <taxon>Betaproteobacteria</taxon>
        <taxon>Burkholderiales</taxon>
        <taxon>Aquabacterium</taxon>
    </lineage>
</organism>
<evidence type="ECO:0000256" key="3">
    <source>
        <dbReference type="ARBA" id="ARBA00023237"/>
    </source>
</evidence>
<dbReference type="InterPro" id="IPR051544">
    <property type="entry name" value="TPS_OM_transporter"/>
</dbReference>
<name>A0A4Q9GYS0_9BURK</name>
<dbReference type="InterPro" id="IPR005565">
    <property type="entry name" value="Hemolysn_activator_HlyB_C"/>
</dbReference>
<keyword evidence="3" id="KW-0998">Cell outer membrane</keyword>
<gene>
    <name evidence="9" type="ORF">EYS42_13350</name>
</gene>
<sequence>MKRTIAASIGLISATFAHAQTAPSDLDAAQRRAQQIQQQQEQQLRRDLDAATPPPPRVTAPELGLPPLPAVEPGPCVKADKVVIEGSEWLSRDVRELVTSRYVNPCLQRSALQEALTLMTQDLMVRGLITSRVYLPDQDTATGELRFKVVEGRIERVVFDSATRMAHAFPIQAGDVLNLRDIEQGIEQMNRLPTNRATMDILPGSAAGLSVVRITNKPEGRVRGSLSLDNQGATSTGEHQWGGTIAVDNLLSLQDLLSLNYKQSTDLDVDRKGSRSAGLNWSVPLGYHTVSYTFTTSEYASSFTAPSGLTLLSDGTSWSHQVKLDRLLWRNQTSRVNASGGFTLKESRNFLERQYLAVSSRTLSVASLDLNASTLAGGWMIDGGVGADLGTSLMGAQKDRDNLPDWAPRAQFQRYRATLNLSRPFELAGQNLMWSTQWNGQYGADVLYGSEQMSIGGLYSVRGFVRNSLAGDHGHYLRNELSLRKPLLLPNGQVHQLKLALGHDIGRVFSRVDNTPEGVLSGWFASLNLYAGPFQIELMHTKALNQPGRWFNQLESGQTWFRLNWAF</sequence>
<feature type="domain" description="Haemolysin activator HlyB C-terminal" evidence="6">
    <location>
        <begin position="208"/>
        <end position="525"/>
    </location>
</feature>
<feature type="chain" id="PRO_5020461155" evidence="5">
    <location>
        <begin position="20"/>
        <end position="567"/>
    </location>
</feature>
<feature type="domain" description="Polypeptide-transport-associated ShlB-type" evidence="7">
    <location>
        <begin position="80"/>
        <end position="152"/>
    </location>
</feature>